<accession>A0ABW1KQU4</accession>
<feature type="compositionally biased region" description="Basic residues" evidence="1">
    <location>
        <begin position="51"/>
        <end position="63"/>
    </location>
</feature>
<organism evidence="2 3">
    <name type="scientific">Plantactinospora solaniradicis</name>
    <dbReference type="NCBI Taxonomy" id="1723736"/>
    <lineage>
        <taxon>Bacteria</taxon>
        <taxon>Bacillati</taxon>
        <taxon>Actinomycetota</taxon>
        <taxon>Actinomycetes</taxon>
        <taxon>Micromonosporales</taxon>
        <taxon>Micromonosporaceae</taxon>
        <taxon>Plantactinospora</taxon>
    </lineage>
</organism>
<comment type="caution">
    <text evidence="2">The sequence shown here is derived from an EMBL/GenBank/DDBJ whole genome shotgun (WGS) entry which is preliminary data.</text>
</comment>
<dbReference type="EMBL" id="JBHSPR010000095">
    <property type="protein sequence ID" value="MFC6023487.1"/>
    <property type="molecule type" value="Genomic_DNA"/>
</dbReference>
<evidence type="ECO:0000313" key="2">
    <source>
        <dbReference type="EMBL" id="MFC6023487.1"/>
    </source>
</evidence>
<sequence>MRTTASAPSQNAGVFHEQADPDKLIFGDPPVRLRHGGRTAGVVGGYSSASRSRRQQHPARVRA</sequence>
<dbReference type="Proteomes" id="UP001596203">
    <property type="component" value="Unassembled WGS sequence"/>
</dbReference>
<evidence type="ECO:0000256" key="1">
    <source>
        <dbReference type="SAM" id="MobiDB-lite"/>
    </source>
</evidence>
<gene>
    <name evidence="2" type="ORF">ACFP2T_45940</name>
</gene>
<name>A0ABW1KQU4_9ACTN</name>
<dbReference type="RefSeq" id="WP_377433843.1">
    <property type="nucleotide sequence ID" value="NZ_JBHSPR010000095.1"/>
</dbReference>
<proteinExistence type="predicted"/>
<protein>
    <submittedName>
        <fullName evidence="2">Uncharacterized protein</fullName>
    </submittedName>
</protein>
<reference evidence="3" key="1">
    <citation type="journal article" date="2019" name="Int. J. Syst. Evol. Microbiol.">
        <title>The Global Catalogue of Microorganisms (GCM) 10K type strain sequencing project: providing services to taxonomists for standard genome sequencing and annotation.</title>
        <authorList>
            <consortium name="The Broad Institute Genomics Platform"/>
            <consortium name="The Broad Institute Genome Sequencing Center for Infectious Disease"/>
            <person name="Wu L."/>
            <person name="Ma J."/>
        </authorList>
    </citation>
    <scope>NUCLEOTIDE SEQUENCE [LARGE SCALE GENOMIC DNA]</scope>
    <source>
        <strain evidence="3">ZS-35-S2</strain>
    </source>
</reference>
<feature type="region of interest" description="Disordered" evidence="1">
    <location>
        <begin position="1"/>
        <end position="63"/>
    </location>
</feature>
<keyword evidence="3" id="KW-1185">Reference proteome</keyword>
<evidence type="ECO:0000313" key="3">
    <source>
        <dbReference type="Proteomes" id="UP001596203"/>
    </source>
</evidence>
<feature type="compositionally biased region" description="Polar residues" evidence="1">
    <location>
        <begin position="1"/>
        <end position="12"/>
    </location>
</feature>